<keyword evidence="1" id="KW-0472">Membrane</keyword>
<feature type="transmembrane region" description="Helical" evidence="1">
    <location>
        <begin position="173"/>
        <end position="193"/>
    </location>
</feature>
<dbReference type="Proteomes" id="UP000748025">
    <property type="component" value="Unassembled WGS sequence"/>
</dbReference>
<comment type="caution">
    <text evidence="2">The sequence shown here is derived from an EMBL/GenBank/DDBJ whole genome shotgun (WGS) entry which is preliminary data.</text>
</comment>
<keyword evidence="3" id="KW-1185">Reference proteome</keyword>
<feature type="transmembrane region" description="Helical" evidence="1">
    <location>
        <begin position="111"/>
        <end position="134"/>
    </location>
</feature>
<evidence type="ECO:0000313" key="2">
    <source>
        <dbReference type="EMBL" id="KAG6011399.1"/>
    </source>
</evidence>
<organism evidence="2 3">
    <name type="scientific">Claviceps pusilla</name>
    <dbReference type="NCBI Taxonomy" id="123648"/>
    <lineage>
        <taxon>Eukaryota</taxon>
        <taxon>Fungi</taxon>
        <taxon>Dikarya</taxon>
        <taxon>Ascomycota</taxon>
        <taxon>Pezizomycotina</taxon>
        <taxon>Sordariomycetes</taxon>
        <taxon>Hypocreomycetidae</taxon>
        <taxon>Hypocreales</taxon>
        <taxon>Clavicipitaceae</taxon>
        <taxon>Claviceps</taxon>
    </lineage>
</organism>
<evidence type="ECO:0000313" key="3">
    <source>
        <dbReference type="Proteomes" id="UP000748025"/>
    </source>
</evidence>
<evidence type="ECO:0000256" key="1">
    <source>
        <dbReference type="SAM" id="Phobius"/>
    </source>
</evidence>
<feature type="transmembrane region" description="Helical" evidence="1">
    <location>
        <begin position="213"/>
        <end position="231"/>
    </location>
</feature>
<reference evidence="2" key="1">
    <citation type="journal article" date="2020" name="bioRxiv">
        <title>Whole genome comparisons of ergot fungi reveals the divergence and evolution of species within the genus Claviceps are the result of varying mechanisms driving genome evolution and host range expansion.</title>
        <authorList>
            <person name="Wyka S.A."/>
            <person name="Mondo S.J."/>
            <person name="Liu M."/>
            <person name="Dettman J."/>
            <person name="Nalam V."/>
            <person name="Broders K.D."/>
        </authorList>
    </citation>
    <scope>NUCLEOTIDE SEQUENCE</scope>
    <source>
        <strain evidence="2">CCC 602</strain>
    </source>
</reference>
<sequence length="300" mass="34015">RINPLSAFQNDTKHFCLNDNHIDQKTYRSFLWKTEPRMIGASTPFLYRGHNAAFSPTSTFDPKSVTRASWKPKPRKPTHYGPLLSFNIPAEYVSDHLSLRNCIKWLRVVQLLCRILEFTGGLSISVLLVFVTNIDGVTEWILRILPGVAMLHCLCAIYHLSRKASGRSPGSTAAYHVFAAILDFVILSLHALGAYSTYQESSTWRSRLSDQDFVRYFGSAIYYIVIIRLPWLPSDTQRTALAALSESTIHSSIYLTGSIKFSRRIDPAAQFMLPPVQAIRLTSTQQRPVLSRFCSERKTL</sequence>
<feature type="non-terminal residue" evidence="2">
    <location>
        <position position="1"/>
    </location>
</feature>
<name>A0A9P7NAU6_9HYPO</name>
<keyword evidence="1" id="KW-0812">Transmembrane</keyword>
<dbReference type="EMBL" id="SRPW01000886">
    <property type="protein sequence ID" value="KAG6011399.1"/>
    <property type="molecule type" value="Genomic_DNA"/>
</dbReference>
<dbReference type="OrthoDB" id="5404940at2759"/>
<gene>
    <name evidence="2" type="ORF">E4U43_008343</name>
</gene>
<feature type="transmembrane region" description="Helical" evidence="1">
    <location>
        <begin position="140"/>
        <end position="161"/>
    </location>
</feature>
<protein>
    <submittedName>
        <fullName evidence="2">Uncharacterized protein</fullName>
    </submittedName>
</protein>
<proteinExistence type="predicted"/>
<accession>A0A9P7NAU6</accession>
<dbReference type="AlphaFoldDB" id="A0A9P7NAU6"/>
<keyword evidence="1" id="KW-1133">Transmembrane helix</keyword>